<feature type="compositionally biased region" description="Acidic residues" evidence="1">
    <location>
        <begin position="166"/>
        <end position="175"/>
    </location>
</feature>
<keyword evidence="2" id="KW-0812">Transmembrane</keyword>
<feature type="compositionally biased region" description="Low complexity" evidence="1">
    <location>
        <begin position="54"/>
        <end position="68"/>
    </location>
</feature>
<comment type="caution">
    <text evidence="3">The sequence shown here is derived from an EMBL/GenBank/DDBJ whole genome shotgun (WGS) entry which is preliminary data.</text>
</comment>
<keyword evidence="2" id="KW-1133">Transmembrane helix</keyword>
<feature type="compositionally biased region" description="Basic and acidic residues" evidence="1">
    <location>
        <begin position="1"/>
        <end position="36"/>
    </location>
</feature>
<feature type="compositionally biased region" description="Basic and acidic residues" evidence="1">
    <location>
        <begin position="245"/>
        <end position="254"/>
    </location>
</feature>
<evidence type="ECO:0000313" key="3">
    <source>
        <dbReference type="EMBL" id="HIY67315.1"/>
    </source>
</evidence>
<accession>A0A9D1YXB9</accession>
<feature type="region of interest" description="Disordered" evidence="1">
    <location>
        <begin position="279"/>
        <end position="349"/>
    </location>
</feature>
<gene>
    <name evidence="3" type="ORF">H9830_13690</name>
</gene>
<evidence type="ECO:0000256" key="2">
    <source>
        <dbReference type="SAM" id="Phobius"/>
    </source>
</evidence>
<keyword evidence="2" id="KW-0472">Membrane</keyword>
<dbReference type="AlphaFoldDB" id="A0A9D1YXB9"/>
<organism evidence="3 4">
    <name type="scientific">Candidatus Agrococcus pullicola</name>
    <dbReference type="NCBI Taxonomy" id="2838429"/>
    <lineage>
        <taxon>Bacteria</taxon>
        <taxon>Bacillati</taxon>
        <taxon>Actinomycetota</taxon>
        <taxon>Actinomycetes</taxon>
        <taxon>Micrococcales</taxon>
        <taxon>Microbacteriaceae</taxon>
        <taxon>Agrococcus</taxon>
    </lineage>
</organism>
<feature type="compositionally biased region" description="Basic and acidic residues" evidence="1">
    <location>
        <begin position="327"/>
        <end position="339"/>
    </location>
</feature>
<sequence length="473" mass="49774">MTDTGNEERPLTRRELRARERAAAQAAREKAEERSEAAQAAEGAEPAEQEEQPQQEAPAVEDVTAAEPVADEPAVEEPAPTQAMSIEHLAAERETQPLAPEDLPAPSSEVSGATESIAEETDPPSAPEAPDAPEPVEESAAEDSAPKKGVGRFFGRRKLDNSADTDTPEDFDELLGVEPAAEPAEGDQAVGIEDLASELAEDAEQTERSAEETEPVAAEQAAEEATGAVTADSPEVDAPARARGLRLDEGRRQNLDSISDEDVDSVEIDEVEVTEARISAQAVSEKTPAQLEDTRGESFEQDEELPSGPTRGRGSKLPFVVNVVEDTSEHHISDLRRGSEGLQGQNGSSGNITANALVLPASGQEDEIQFESEDGVLVTGSIDLPDGYAASGRARGKFDSPDIDSSPDGSEVSNPETAPVRASRAVSSYASARVNIAPKRQSRSALPWALGIGGGVVFAGIVVVVVGYTAGWF</sequence>
<dbReference type="EMBL" id="DXDC01000412">
    <property type="protein sequence ID" value="HIY67315.1"/>
    <property type="molecule type" value="Genomic_DNA"/>
</dbReference>
<feature type="region of interest" description="Disordered" evidence="1">
    <location>
        <begin position="1"/>
        <end position="267"/>
    </location>
</feature>
<evidence type="ECO:0000256" key="1">
    <source>
        <dbReference type="SAM" id="MobiDB-lite"/>
    </source>
</evidence>
<reference evidence="3" key="1">
    <citation type="journal article" date="2021" name="PeerJ">
        <title>Extensive microbial diversity within the chicken gut microbiome revealed by metagenomics and culture.</title>
        <authorList>
            <person name="Gilroy R."/>
            <person name="Ravi A."/>
            <person name="Getino M."/>
            <person name="Pursley I."/>
            <person name="Horton D.L."/>
            <person name="Alikhan N.F."/>
            <person name="Baker D."/>
            <person name="Gharbi K."/>
            <person name="Hall N."/>
            <person name="Watson M."/>
            <person name="Adriaenssens E.M."/>
            <person name="Foster-Nyarko E."/>
            <person name="Jarju S."/>
            <person name="Secka A."/>
            <person name="Antonio M."/>
            <person name="Oren A."/>
            <person name="Chaudhuri R.R."/>
            <person name="La Ragione R."/>
            <person name="Hildebrand F."/>
            <person name="Pallen M.J."/>
        </authorList>
    </citation>
    <scope>NUCLEOTIDE SEQUENCE</scope>
    <source>
        <strain evidence="3">ChiGjej1B1-98</strain>
    </source>
</reference>
<name>A0A9D1YXB9_9MICO</name>
<evidence type="ECO:0000313" key="4">
    <source>
        <dbReference type="Proteomes" id="UP000824005"/>
    </source>
</evidence>
<feature type="compositionally biased region" description="Acidic residues" evidence="1">
    <location>
        <begin position="195"/>
        <end position="204"/>
    </location>
</feature>
<protein>
    <submittedName>
        <fullName evidence="3">Uncharacterized protein</fullName>
    </submittedName>
</protein>
<feature type="compositionally biased region" description="Pro residues" evidence="1">
    <location>
        <begin position="124"/>
        <end position="133"/>
    </location>
</feature>
<feature type="region of interest" description="Disordered" evidence="1">
    <location>
        <begin position="390"/>
        <end position="419"/>
    </location>
</feature>
<proteinExistence type="predicted"/>
<reference evidence="3" key="2">
    <citation type="submission" date="2021-04" db="EMBL/GenBank/DDBJ databases">
        <authorList>
            <person name="Gilroy R."/>
        </authorList>
    </citation>
    <scope>NUCLEOTIDE SEQUENCE</scope>
    <source>
        <strain evidence="3">ChiGjej1B1-98</strain>
    </source>
</reference>
<feature type="transmembrane region" description="Helical" evidence="2">
    <location>
        <begin position="448"/>
        <end position="470"/>
    </location>
</feature>
<feature type="compositionally biased region" description="Low complexity" evidence="1">
    <location>
        <begin position="215"/>
        <end position="231"/>
    </location>
</feature>
<dbReference type="Proteomes" id="UP000824005">
    <property type="component" value="Unassembled WGS sequence"/>
</dbReference>
<feature type="compositionally biased region" description="Acidic residues" evidence="1">
    <location>
        <begin position="258"/>
        <end position="267"/>
    </location>
</feature>